<feature type="domain" description="CN hydrolase" evidence="3">
    <location>
        <begin position="152"/>
        <end position="396"/>
    </location>
</feature>
<dbReference type="RefSeq" id="WP_185130402.1">
    <property type="nucleotide sequence ID" value="NZ_JACJVO010000021.1"/>
</dbReference>
<dbReference type="Proteomes" id="UP000564644">
    <property type="component" value="Unassembled WGS sequence"/>
</dbReference>
<dbReference type="AlphaFoldDB" id="A0A7X0VWQ7"/>
<dbReference type="SUPFAM" id="SSF56317">
    <property type="entry name" value="Carbon-nitrogen hydrolase"/>
    <property type="match status" value="1"/>
</dbReference>
<dbReference type="PANTHER" id="PTHR43674:SF2">
    <property type="entry name" value="BETA-UREIDOPROPIONASE"/>
    <property type="match status" value="1"/>
</dbReference>
<proteinExistence type="predicted"/>
<keyword evidence="1 4" id="KW-0378">Hydrolase</keyword>
<organism evidence="4 5">
    <name type="scientific">Cohnella zeiphila</name>
    <dbReference type="NCBI Taxonomy" id="2761120"/>
    <lineage>
        <taxon>Bacteria</taxon>
        <taxon>Bacillati</taxon>
        <taxon>Bacillota</taxon>
        <taxon>Bacilli</taxon>
        <taxon>Bacillales</taxon>
        <taxon>Paenibacillaceae</taxon>
        <taxon>Cohnella</taxon>
    </lineage>
</organism>
<dbReference type="InterPro" id="IPR036526">
    <property type="entry name" value="C-N_Hydrolase_sf"/>
</dbReference>
<dbReference type="EMBL" id="JACJVO010000021">
    <property type="protein sequence ID" value="MBB6732745.1"/>
    <property type="molecule type" value="Genomic_DNA"/>
</dbReference>
<keyword evidence="5" id="KW-1185">Reference proteome</keyword>
<dbReference type="Gene3D" id="3.60.110.10">
    <property type="entry name" value="Carbon-nitrogen hydrolase"/>
    <property type="match status" value="1"/>
</dbReference>
<dbReference type="PROSITE" id="PS50263">
    <property type="entry name" value="CN_HYDROLASE"/>
    <property type="match status" value="1"/>
</dbReference>
<name>A0A7X0VWQ7_9BACL</name>
<dbReference type="Pfam" id="PF00795">
    <property type="entry name" value="CN_hydrolase"/>
    <property type="match status" value="1"/>
</dbReference>
<evidence type="ECO:0000256" key="2">
    <source>
        <dbReference type="SAM" id="MobiDB-lite"/>
    </source>
</evidence>
<reference evidence="4 5" key="1">
    <citation type="submission" date="2020-08" db="EMBL/GenBank/DDBJ databases">
        <title>Cohnella phylogeny.</title>
        <authorList>
            <person name="Dunlap C."/>
        </authorList>
    </citation>
    <scope>NUCLEOTIDE SEQUENCE [LARGE SCALE GENOMIC DNA]</scope>
    <source>
        <strain evidence="4 5">CBP 2801</strain>
    </source>
</reference>
<sequence>MTIHSQNIVPNWNFVQGMIGEVPEFWKATNPRPAQAPIFKLIQENGQKVLMAGGNGDVNCVGCLHASIPIVLGKTYRMKVEFAVSDDVEPYQNLLFAIYTEHFNDGIFHYTYSEGHYKGENTFFIPGDGEINGEVRIYFKLSSQGKAWIKFVTLEECEAIPPRKARVACVQGMAELENWERVLEFIGKKGVDLVLLPETFRSKNFEDAENIDGPSAALMSSKAKQHRMYVSGTFFHLDQSDGYLYNTGLIMDRNGQIVGRYDKNHPFTSELLDGGVAPGEDVPVFDTDFGKIGMMICYDSWFTDVTELLALKGAEIILFPSAGYYQSIIPARASDNCVRIVASSLDCPMGIWDTSGAEVQNPNADPTRFANCDNTFSDVYREEVFGIKILFASLDLNVSPSPHNWGGPMRSAPGGRRNRREQKKGLFDQIQSELTLTKKKGE</sequence>
<accession>A0A7X0VWQ7</accession>
<evidence type="ECO:0000256" key="1">
    <source>
        <dbReference type="ARBA" id="ARBA00022801"/>
    </source>
</evidence>
<feature type="region of interest" description="Disordered" evidence="2">
    <location>
        <begin position="402"/>
        <end position="442"/>
    </location>
</feature>
<dbReference type="InterPro" id="IPR003010">
    <property type="entry name" value="C-N_Hydrolase"/>
</dbReference>
<evidence type="ECO:0000259" key="3">
    <source>
        <dbReference type="PROSITE" id="PS50263"/>
    </source>
</evidence>
<evidence type="ECO:0000313" key="4">
    <source>
        <dbReference type="EMBL" id="MBB6732745.1"/>
    </source>
</evidence>
<dbReference type="GO" id="GO:0016811">
    <property type="term" value="F:hydrolase activity, acting on carbon-nitrogen (but not peptide) bonds, in linear amides"/>
    <property type="evidence" value="ECO:0007669"/>
    <property type="project" value="TreeGrafter"/>
</dbReference>
<dbReference type="CDD" id="cd07197">
    <property type="entry name" value="nitrilase"/>
    <property type="match status" value="1"/>
</dbReference>
<gene>
    <name evidence="4" type="ORF">H7C18_17645</name>
</gene>
<dbReference type="PANTHER" id="PTHR43674">
    <property type="entry name" value="NITRILASE C965.09-RELATED"/>
    <property type="match status" value="1"/>
</dbReference>
<comment type="caution">
    <text evidence="4">The sequence shown here is derived from an EMBL/GenBank/DDBJ whole genome shotgun (WGS) entry which is preliminary data.</text>
</comment>
<evidence type="ECO:0000313" key="5">
    <source>
        <dbReference type="Proteomes" id="UP000564644"/>
    </source>
</evidence>
<protein>
    <submittedName>
        <fullName evidence="4">Carbon-nitrogen hydrolase family protein</fullName>
    </submittedName>
</protein>
<dbReference type="InterPro" id="IPR050345">
    <property type="entry name" value="Aliph_Amidase/BUP"/>
</dbReference>